<dbReference type="InterPro" id="IPR036048">
    <property type="entry name" value="Interleukin_8-like_sf"/>
</dbReference>
<evidence type="ECO:0000256" key="1">
    <source>
        <dbReference type="ARBA" id="ARBA00022514"/>
    </source>
</evidence>
<dbReference type="AlphaFoldDB" id="A0A401RZR3"/>
<proteinExistence type="predicted"/>
<reference evidence="3 4" key="1">
    <citation type="journal article" date="2018" name="Nat. Ecol. Evol.">
        <title>Shark genomes provide insights into elasmobranch evolution and the origin of vertebrates.</title>
        <authorList>
            <person name="Hara Y"/>
            <person name="Yamaguchi K"/>
            <person name="Onimaru K"/>
            <person name="Kadota M"/>
            <person name="Koyanagi M"/>
            <person name="Keeley SD"/>
            <person name="Tatsumi K"/>
            <person name="Tanaka K"/>
            <person name="Motone F"/>
            <person name="Kageyama Y"/>
            <person name="Nozu R"/>
            <person name="Adachi N"/>
            <person name="Nishimura O"/>
            <person name="Nakagawa R"/>
            <person name="Tanegashima C"/>
            <person name="Kiyatake I"/>
            <person name="Matsumoto R"/>
            <person name="Murakumo K"/>
            <person name="Nishida K"/>
            <person name="Terakita A"/>
            <person name="Kuratani S"/>
            <person name="Sato K"/>
            <person name="Hyodo S Kuraku.S."/>
        </authorList>
    </citation>
    <scope>NUCLEOTIDE SEQUENCE [LARGE SCALE GENOMIC DNA]</scope>
</reference>
<dbReference type="GO" id="GO:0005615">
    <property type="term" value="C:extracellular space"/>
    <property type="evidence" value="ECO:0007669"/>
    <property type="project" value="UniProtKB-KW"/>
</dbReference>
<dbReference type="Gene3D" id="2.40.50.40">
    <property type="match status" value="1"/>
</dbReference>
<name>A0A401RZR3_CHIPU</name>
<dbReference type="InterPro" id="IPR001811">
    <property type="entry name" value="Chemokine_IL8-like_dom"/>
</dbReference>
<dbReference type="SUPFAM" id="SSF54117">
    <property type="entry name" value="Interleukin 8-like chemokines"/>
    <property type="match status" value="1"/>
</dbReference>
<dbReference type="GO" id="GO:0006955">
    <property type="term" value="P:immune response"/>
    <property type="evidence" value="ECO:0007669"/>
    <property type="project" value="InterPro"/>
</dbReference>
<evidence type="ECO:0000259" key="2">
    <source>
        <dbReference type="Pfam" id="PF00048"/>
    </source>
</evidence>
<dbReference type="CDD" id="cd00272">
    <property type="entry name" value="Chemokine_CC"/>
    <property type="match status" value="1"/>
</dbReference>
<dbReference type="Proteomes" id="UP000287033">
    <property type="component" value="Unassembled WGS sequence"/>
</dbReference>
<evidence type="ECO:0000313" key="3">
    <source>
        <dbReference type="EMBL" id="GCC23626.1"/>
    </source>
</evidence>
<dbReference type="PROSITE" id="PS51257">
    <property type="entry name" value="PROKAR_LIPOPROTEIN"/>
    <property type="match status" value="1"/>
</dbReference>
<accession>A0A401RZR3</accession>
<evidence type="ECO:0000313" key="4">
    <source>
        <dbReference type="Proteomes" id="UP000287033"/>
    </source>
</evidence>
<keyword evidence="1" id="KW-0202">Cytokine</keyword>
<dbReference type="GO" id="GO:0008009">
    <property type="term" value="F:chemokine activity"/>
    <property type="evidence" value="ECO:0007669"/>
    <property type="project" value="InterPro"/>
</dbReference>
<feature type="domain" description="Chemokine interleukin-8-like" evidence="2">
    <location>
        <begin position="35"/>
        <end position="91"/>
    </location>
</feature>
<dbReference type="Pfam" id="PF00048">
    <property type="entry name" value="IL8"/>
    <property type="match status" value="1"/>
</dbReference>
<dbReference type="EMBL" id="BEZZ01000034">
    <property type="protein sequence ID" value="GCC23626.1"/>
    <property type="molecule type" value="Genomic_DNA"/>
</dbReference>
<sequence>MHTRGLLQIAAVFLLFGSFFVSCGTYLRPSRVTTNCCKRVSMRKIPYNITHYRIQNALAPCVEAVIFYTVEKGAICSHPAARWVTMKIRELQNGMETGSA</sequence>
<dbReference type="OMA" id="ITHEFRW"/>
<protein>
    <recommendedName>
        <fullName evidence="2">Chemokine interleukin-8-like domain-containing protein</fullName>
    </recommendedName>
</protein>
<gene>
    <name evidence="3" type="ORF">chiPu_0002024</name>
</gene>
<comment type="caution">
    <text evidence="3">The sequence shown here is derived from an EMBL/GenBank/DDBJ whole genome shotgun (WGS) entry which is preliminary data.</text>
</comment>
<organism evidence="3 4">
    <name type="scientific">Chiloscyllium punctatum</name>
    <name type="common">Brownbanded bambooshark</name>
    <name type="synonym">Hemiscyllium punctatum</name>
    <dbReference type="NCBI Taxonomy" id="137246"/>
    <lineage>
        <taxon>Eukaryota</taxon>
        <taxon>Metazoa</taxon>
        <taxon>Chordata</taxon>
        <taxon>Craniata</taxon>
        <taxon>Vertebrata</taxon>
        <taxon>Chondrichthyes</taxon>
        <taxon>Elasmobranchii</taxon>
        <taxon>Galeomorphii</taxon>
        <taxon>Galeoidea</taxon>
        <taxon>Orectolobiformes</taxon>
        <taxon>Hemiscylliidae</taxon>
        <taxon>Chiloscyllium</taxon>
    </lineage>
</organism>
<dbReference type="OrthoDB" id="9930747at2759"/>
<keyword evidence="4" id="KW-1185">Reference proteome</keyword>